<name>A0A0G4F238_VITBC</name>
<keyword evidence="2" id="KW-0472">Membrane</keyword>
<dbReference type="OrthoDB" id="408292at2759"/>
<evidence type="ECO:0008006" key="5">
    <source>
        <dbReference type="Google" id="ProtNLM"/>
    </source>
</evidence>
<gene>
    <name evidence="3" type="ORF">Vbra_2185</name>
</gene>
<dbReference type="InParanoid" id="A0A0G4F238"/>
<dbReference type="InterPro" id="IPR029063">
    <property type="entry name" value="SAM-dependent_MTases_sf"/>
</dbReference>
<dbReference type="EMBL" id="CDMY01000361">
    <property type="protein sequence ID" value="CEM05594.1"/>
    <property type="molecule type" value="Genomic_DNA"/>
</dbReference>
<protein>
    <recommendedName>
        <fullName evidence="5">Methyltransferase domain-containing protein</fullName>
    </recommendedName>
</protein>
<evidence type="ECO:0000256" key="1">
    <source>
        <dbReference type="SAM" id="MobiDB-lite"/>
    </source>
</evidence>
<proteinExistence type="predicted"/>
<keyword evidence="2" id="KW-1133">Transmembrane helix</keyword>
<sequence length="287" mass="32733">MSRVSVPASPPTHWVGSRRWAMCIGSVLLLFLLANIGVFLPRWQWQGDLSQLKKSLSAIRCNGNCSRLMRVEPSNQDMNNVSSAVWGRNKDGRGHSGGGSTKESTDNFRLLLEDFLRQRNIRSIVDAGCGDWEWTQFVDWRPVEEYIGVDVVPSVIARNQELYGSHNRTFHARSILEKDNLPPADLLMCKDVLQHLPTPMVHKFIASHLTAHDGRYKYKYALLTNDRCKVRRLHIRCVDNRDLGKPGGYRQVNLALPPFSLPALDFYRWPGGGHSEKFAMLMDFSRE</sequence>
<evidence type="ECO:0000313" key="4">
    <source>
        <dbReference type="Proteomes" id="UP000041254"/>
    </source>
</evidence>
<dbReference type="CDD" id="cd02440">
    <property type="entry name" value="AdoMet_MTases"/>
    <property type="match status" value="1"/>
</dbReference>
<dbReference type="Proteomes" id="UP000041254">
    <property type="component" value="Unassembled WGS sequence"/>
</dbReference>
<keyword evidence="2" id="KW-0812">Transmembrane</keyword>
<evidence type="ECO:0000256" key="2">
    <source>
        <dbReference type="SAM" id="Phobius"/>
    </source>
</evidence>
<dbReference type="PhylomeDB" id="A0A0G4F238"/>
<evidence type="ECO:0000313" key="3">
    <source>
        <dbReference type="EMBL" id="CEM05594.1"/>
    </source>
</evidence>
<reference evidence="3 4" key="1">
    <citation type="submission" date="2014-11" db="EMBL/GenBank/DDBJ databases">
        <authorList>
            <person name="Zhu J."/>
            <person name="Qi W."/>
            <person name="Song R."/>
        </authorList>
    </citation>
    <scope>NUCLEOTIDE SEQUENCE [LARGE SCALE GENOMIC DNA]</scope>
</reference>
<accession>A0A0G4F238</accession>
<dbReference type="AlphaFoldDB" id="A0A0G4F238"/>
<feature type="transmembrane region" description="Helical" evidence="2">
    <location>
        <begin position="20"/>
        <end position="40"/>
    </location>
</feature>
<dbReference type="Gene3D" id="3.40.50.150">
    <property type="entry name" value="Vaccinia Virus protein VP39"/>
    <property type="match status" value="1"/>
</dbReference>
<keyword evidence="4" id="KW-1185">Reference proteome</keyword>
<feature type="region of interest" description="Disordered" evidence="1">
    <location>
        <begin position="84"/>
        <end position="103"/>
    </location>
</feature>
<dbReference type="SUPFAM" id="SSF53335">
    <property type="entry name" value="S-adenosyl-L-methionine-dependent methyltransferases"/>
    <property type="match status" value="1"/>
</dbReference>
<dbReference type="VEuPathDB" id="CryptoDB:Vbra_2185"/>
<organism evidence="3 4">
    <name type="scientific">Vitrella brassicaformis (strain CCMP3155)</name>
    <dbReference type="NCBI Taxonomy" id="1169540"/>
    <lineage>
        <taxon>Eukaryota</taxon>
        <taxon>Sar</taxon>
        <taxon>Alveolata</taxon>
        <taxon>Colpodellida</taxon>
        <taxon>Vitrellaceae</taxon>
        <taxon>Vitrella</taxon>
    </lineage>
</organism>